<proteinExistence type="predicted"/>
<keyword evidence="2" id="KW-1185">Reference proteome</keyword>
<reference evidence="1 2" key="1">
    <citation type="submission" date="2020-03" db="EMBL/GenBank/DDBJ databases">
        <title>Genomic Encyclopedia of Type Strains, Phase IV (KMG-IV): sequencing the most valuable type-strain genomes for metagenomic binning, comparative biology and taxonomic classification.</title>
        <authorList>
            <person name="Goeker M."/>
        </authorList>
    </citation>
    <scope>NUCLEOTIDE SEQUENCE [LARGE SCALE GENOMIC DNA]</scope>
    <source>
        <strain evidence="1 2">DSM 102865</strain>
    </source>
</reference>
<protein>
    <submittedName>
        <fullName evidence="1">Transcriptional regulator</fullName>
    </submittedName>
</protein>
<organism evidence="1 2">
    <name type="scientific">Dyadobacter arcticus</name>
    <dbReference type="NCBI Taxonomy" id="1078754"/>
    <lineage>
        <taxon>Bacteria</taxon>
        <taxon>Pseudomonadati</taxon>
        <taxon>Bacteroidota</taxon>
        <taxon>Cytophagia</taxon>
        <taxon>Cytophagales</taxon>
        <taxon>Spirosomataceae</taxon>
        <taxon>Dyadobacter</taxon>
    </lineage>
</organism>
<name>A0ABX0UDU1_9BACT</name>
<gene>
    <name evidence="1" type="ORF">FHS68_000243</name>
</gene>
<dbReference type="RefSeq" id="WP_167266441.1">
    <property type="nucleotide sequence ID" value="NZ_JAASQJ010000001.1"/>
</dbReference>
<evidence type="ECO:0000313" key="2">
    <source>
        <dbReference type="Proteomes" id="UP001179181"/>
    </source>
</evidence>
<dbReference type="Proteomes" id="UP001179181">
    <property type="component" value="Unassembled WGS sequence"/>
</dbReference>
<sequence length="64" mass="7651">MNDDEGEDFWLSLDEKTKAKDEKTKAKIEEGLRDFDQGRHVDFFEYMKLTYGISRTERNDESQN</sequence>
<dbReference type="EMBL" id="JAASQJ010000001">
    <property type="protein sequence ID" value="NIJ51087.1"/>
    <property type="molecule type" value="Genomic_DNA"/>
</dbReference>
<accession>A0ABX0UDU1</accession>
<comment type="caution">
    <text evidence="1">The sequence shown here is derived from an EMBL/GenBank/DDBJ whole genome shotgun (WGS) entry which is preliminary data.</text>
</comment>
<evidence type="ECO:0000313" key="1">
    <source>
        <dbReference type="EMBL" id="NIJ51087.1"/>
    </source>
</evidence>